<dbReference type="PIRSF" id="PIRSF005384">
    <property type="entry name" value="RpiB_LacA_B"/>
    <property type="match status" value="1"/>
</dbReference>
<dbReference type="PANTHER" id="PTHR30345">
    <property type="entry name" value="RIBOSE-5-PHOSPHATE ISOMERASE B"/>
    <property type="match status" value="1"/>
</dbReference>
<dbReference type="InterPro" id="IPR036569">
    <property type="entry name" value="RpiB_LacA_LacB_sf"/>
</dbReference>
<dbReference type="NCBIfam" id="TIGR01120">
    <property type="entry name" value="rpiB"/>
    <property type="match status" value="1"/>
</dbReference>
<organism evidence="2">
    <name type="scientific">viral metagenome</name>
    <dbReference type="NCBI Taxonomy" id="1070528"/>
    <lineage>
        <taxon>unclassified sequences</taxon>
        <taxon>metagenomes</taxon>
        <taxon>organismal metagenomes</taxon>
    </lineage>
</organism>
<evidence type="ECO:0000256" key="1">
    <source>
        <dbReference type="ARBA" id="ARBA00023235"/>
    </source>
</evidence>
<dbReference type="Gene3D" id="3.40.1400.10">
    <property type="entry name" value="Sugar-phosphate isomerase, RpiB/LacA/LacB"/>
    <property type="match status" value="1"/>
</dbReference>
<sequence>MKTLIFGSDHAGLSLKNFLTSVLSVEYDINIIDIGTFTNDSCDYPDYAKEVCESVLNIEKSLGILICGTGIGMSIAANKIKNIRCANCCTEYMAVMARKHNNANVISIGARTTSSNLAFEIVKSFLTTEFEGDRHKRRIDKLKELYN</sequence>
<name>A0A6C0CQV2_9ZZZZ</name>
<dbReference type="SUPFAM" id="SSF89623">
    <property type="entry name" value="Ribose/Galactose isomerase RpiB/AlsB"/>
    <property type="match status" value="1"/>
</dbReference>
<evidence type="ECO:0000313" key="2">
    <source>
        <dbReference type="EMBL" id="QHT05845.1"/>
    </source>
</evidence>
<dbReference type="NCBIfam" id="NF004051">
    <property type="entry name" value="PRK05571.1"/>
    <property type="match status" value="1"/>
</dbReference>
<protein>
    <recommendedName>
        <fullName evidence="3">Ribose 5-phosphate isomerase B</fullName>
    </recommendedName>
</protein>
<dbReference type="NCBIfam" id="TIGR00689">
    <property type="entry name" value="rpiB_lacA_lacB"/>
    <property type="match status" value="1"/>
</dbReference>
<proteinExistence type="predicted"/>
<dbReference type="Pfam" id="PF02502">
    <property type="entry name" value="LacAB_rpiB"/>
    <property type="match status" value="1"/>
</dbReference>
<dbReference type="InterPro" id="IPR003500">
    <property type="entry name" value="RpiB_LacA_LacB"/>
</dbReference>
<dbReference type="PANTHER" id="PTHR30345:SF0">
    <property type="entry name" value="DNA DAMAGE-REPAIR_TOLERATION PROTEIN DRT102"/>
    <property type="match status" value="1"/>
</dbReference>
<reference evidence="2" key="1">
    <citation type="journal article" date="2020" name="Nature">
        <title>Giant virus diversity and host interactions through global metagenomics.</title>
        <authorList>
            <person name="Schulz F."/>
            <person name="Roux S."/>
            <person name="Paez-Espino D."/>
            <person name="Jungbluth S."/>
            <person name="Walsh D.A."/>
            <person name="Denef V.J."/>
            <person name="McMahon K.D."/>
            <person name="Konstantinidis K.T."/>
            <person name="Eloe-Fadrosh E.A."/>
            <person name="Kyrpides N.C."/>
            <person name="Woyke T."/>
        </authorList>
    </citation>
    <scope>NUCLEOTIDE SEQUENCE</scope>
    <source>
        <strain evidence="2">GVMAG-M-3300021425-14</strain>
    </source>
</reference>
<dbReference type="InterPro" id="IPR004785">
    <property type="entry name" value="RpiB"/>
</dbReference>
<keyword evidence="1" id="KW-0413">Isomerase</keyword>
<dbReference type="EMBL" id="MN739460">
    <property type="protein sequence ID" value="QHT05845.1"/>
    <property type="molecule type" value="Genomic_DNA"/>
</dbReference>
<evidence type="ECO:0008006" key="3">
    <source>
        <dbReference type="Google" id="ProtNLM"/>
    </source>
</evidence>
<dbReference type="GO" id="GO:0005975">
    <property type="term" value="P:carbohydrate metabolic process"/>
    <property type="evidence" value="ECO:0007669"/>
    <property type="project" value="InterPro"/>
</dbReference>
<dbReference type="GO" id="GO:0016853">
    <property type="term" value="F:isomerase activity"/>
    <property type="evidence" value="ECO:0007669"/>
    <property type="project" value="UniProtKB-KW"/>
</dbReference>
<accession>A0A6C0CQV2</accession>
<dbReference type="AlphaFoldDB" id="A0A6C0CQV2"/>